<dbReference type="InterPro" id="IPR011990">
    <property type="entry name" value="TPR-like_helical_dom_sf"/>
</dbReference>
<dbReference type="WBParaSite" id="ASIM_0000789501-mRNA-1">
    <property type="protein sequence ID" value="ASIM_0000789501-mRNA-1"/>
    <property type="gene ID" value="ASIM_0000789501"/>
</dbReference>
<organism evidence="2">
    <name type="scientific">Anisakis simplex</name>
    <name type="common">Herring worm</name>
    <dbReference type="NCBI Taxonomy" id="6269"/>
    <lineage>
        <taxon>Eukaryota</taxon>
        <taxon>Metazoa</taxon>
        <taxon>Ecdysozoa</taxon>
        <taxon>Nematoda</taxon>
        <taxon>Chromadorea</taxon>
        <taxon>Rhabditida</taxon>
        <taxon>Spirurina</taxon>
        <taxon>Ascaridomorpha</taxon>
        <taxon>Ascaridoidea</taxon>
        <taxon>Anisakidae</taxon>
        <taxon>Anisakis</taxon>
        <taxon>Anisakis simplex complex</taxon>
    </lineage>
</organism>
<reference evidence="2" key="1">
    <citation type="submission" date="2017-02" db="UniProtKB">
        <authorList>
            <consortium name="WormBaseParasite"/>
        </authorList>
    </citation>
    <scope>IDENTIFICATION</scope>
</reference>
<accession>A0A0M3JJS4</accession>
<dbReference type="AlphaFoldDB" id="A0A0M3JJS4"/>
<keyword evidence="1" id="KW-1133">Transmembrane helix</keyword>
<name>A0A0M3JJS4_ANISI</name>
<evidence type="ECO:0000256" key="1">
    <source>
        <dbReference type="SAM" id="Phobius"/>
    </source>
</evidence>
<proteinExistence type="predicted"/>
<keyword evidence="1" id="KW-0812">Transmembrane</keyword>
<feature type="transmembrane region" description="Helical" evidence="1">
    <location>
        <begin position="98"/>
        <end position="119"/>
    </location>
</feature>
<dbReference type="SUPFAM" id="SSF48452">
    <property type="entry name" value="TPR-like"/>
    <property type="match status" value="1"/>
</dbReference>
<sequence>LRIAVDAYFALAKLRPCTETWNDLGLGLLRRAQLKNADKALAKRAVVCFKRALSMCSHKSTQCSLWISIAQATLLIGSKLTALHCIKVALLINANNSVAWSLLAILLLICKKVFSFASIR</sequence>
<evidence type="ECO:0000313" key="2">
    <source>
        <dbReference type="WBParaSite" id="ASIM_0000789501-mRNA-1"/>
    </source>
</evidence>
<protein>
    <submittedName>
        <fullName evidence="2">TPR_REGION domain-containing protein</fullName>
    </submittedName>
</protein>
<keyword evidence="1" id="KW-0472">Membrane</keyword>